<protein>
    <submittedName>
        <fullName evidence="2">Putative nucleic acid-binding Zn-ribbon protein</fullName>
    </submittedName>
</protein>
<keyword evidence="3" id="KW-1185">Reference proteome</keyword>
<dbReference type="Proteomes" id="UP000590740">
    <property type="component" value="Unassembled WGS sequence"/>
</dbReference>
<name>A0A7W7Y7X6_9BACT</name>
<evidence type="ECO:0000313" key="3">
    <source>
        <dbReference type="Proteomes" id="UP000590740"/>
    </source>
</evidence>
<reference evidence="2 3" key="1">
    <citation type="submission" date="2020-08" db="EMBL/GenBank/DDBJ databases">
        <title>Genomic Encyclopedia of Type Strains, Phase IV (KMG-IV): sequencing the most valuable type-strain genomes for metagenomic binning, comparative biology and taxonomic classification.</title>
        <authorList>
            <person name="Goeker M."/>
        </authorList>
    </citation>
    <scope>NUCLEOTIDE SEQUENCE [LARGE SCALE GENOMIC DNA]</scope>
    <source>
        <strain evidence="2 3">DSM 12252</strain>
    </source>
</reference>
<feature type="compositionally biased region" description="Low complexity" evidence="1">
    <location>
        <begin position="19"/>
        <end position="30"/>
    </location>
</feature>
<dbReference type="AlphaFoldDB" id="A0A7W7Y7X6"/>
<accession>A0A7W7Y7X6</accession>
<dbReference type="EMBL" id="JACHIG010000001">
    <property type="protein sequence ID" value="MBB5031241.1"/>
    <property type="molecule type" value="Genomic_DNA"/>
</dbReference>
<feature type="region of interest" description="Disordered" evidence="1">
    <location>
        <begin position="1"/>
        <end position="38"/>
    </location>
</feature>
<dbReference type="RefSeq" id="WP_184338173.1">
    <property type="nucleotide sequence ID" value="NZ_JACHIG010000001.1"/>
</dbReference>
<proteinExistence type="predicted"/>
<organism evidence="2 3">
    <name type="scientific">Prosthecobacter vanneervenii</name>
    <dbReference type="NCBI Taxonomy" id="48466"/>
    <lineage>
        <taxon>Bacteria</taxon>
        <taxon>Pseudomonadati</taxon>
        <taxon>Verrucomicrobiota</taxon>
        <taxon>Verrucomicrobiia</taxon>
        <taxon>Verrucomicrobiales</taxon>
        <taxon>Verrucomicrobiaceae</taxon>
        <taxon>Prosthecobacter</taxon>
    </lineage>
</organism>
<comment type="caution">
    <text evidence="2">The sequence shown here is derived from an EMBL/GenBank/DDBJ whole genome shotgun (WGS) entry which is preliminary data.</text>
</comment>
<feature type="compositionally biased region" description="Polar residues" evidence="1">
    <location>
        <begin position="1"/>
        <end position="18"/>
    </location>
</feature>
<evidence type="ECO:0000313" key="2">
    <source>
        <dbReference type="EMBL" id="MBB5031241.1"/>
    </source>
</evidence>
<gene>
    <name evidence="2" type="ORF">HNQ65_000795</name>
</gene>
<sequence>MNVSFSITAPTISPPQVDTNNQTQQTTTQTDKSLTISITSGNAGGGTVSPTAITLSFPLIGPEDIALNEVMQELQNLDLGALKTTNLTAAVLLLNQQARDLGAALTRGGPDYVKQNAPALTETFTKMEEQAKKAETQLFDMLNGSTYPDFKQFLGKMLIAAQELRELASKAKHSLVMAEYGNVLDQAKQMEIAAKKNYESTMKEIDASRTEAIGKIISGALTIATTAAGGILGGRDKGVGVLGGAQLGSGIGGAFGQIIDGSTGLAAGKTREDAAALKLEADMAGAVQKKFEATQKLLQESESITDELMNISKTLSDMVLKLYQDFLSNQSQIVQRSNI</sequence>
<evidence type="ECO:0000256" key="1">
    <source>
        <dbReference type="SAM" id="MobiDB-lite"/>
    </source>
</evidence>